<evidence type="ECO:0000313" key="1">
    <source>
        <dbReference type="EMBL" id="ORD99016.1"/>
    </source>
</evidence>
<gene>
    <name evidence="1" type="ORF">A0H76_1548</name>
</gene>
<dbReference type="Gene3D" id="2.40.70.10">
    <property type="entry name" value="Acid Proteases"/>
    <property type="match status" value="1"/>
</dbReference>
<accession>A0A1X0QGW0</accession>
<dbReference type="EMBL" id="LTAI01000332">
    <property type="protein sequence ID" value="ORD99016.1"/>
    <property type="molecule type" value="Genomic_DNA"/>
</dbReference>
<organism evidence="1 2">
    <name type="scientific">Hepatospora eriocheir</name>
    <dbReference type="NCBI Taxonomy" id="1081669"/>
    <lineage>
        <taxon>Eukaryota</taxon>
        <taxon>Fungi</taxon>
        <taxon>Fungi incertae sedis</taxon>
        <taxon>Microsporidia</taxon>
        <taxon>Hepatosporidae</taxon>
        <taxon>Hepatospora</taxon>
    </lineage>
</organism>
<protein>
    <submittedName>
        <fullName evidence="1">Uncharacterized protein</fullName>
    </submittedName>
</protein>
<dbReference type="SUPFAM" id="SSF50630">
    <property type="entry name" value="Acid proteases"/>
    <property type="match status" value="1"/>
</dbReference>
<evidence type="ECO:0000313" key="2">
    <source>
        <dbReference type="Proteomes" id="UP000192501"/>
    </source>
</evidence>
<sequence length="87" mass="10068">MKTDIDKNEKTNTRYIIREDKHEVKSLEMPVIINNITYTGLIDTGSESSYVSGRLCREENLQKIEGPMFHITCANGSREETNKWAKF</sequence>
<dbReference type="VEuPathDB" id="MicrosporidiaDB:A0H76_1548"/>
<name>A0A1X0QGW0_9MICR</name>
<reference evidence="1 2" key="1">
    <citation type="journal article" date="2017" name="Environ. Microbiol.">
        <title>Decay of the glycolytic pathway and adaptation to intranuclear parasitism within Enterocytozoonidae microsporidia.</title>
        <authorList>
            <person name="Wiredu Boakye D."/>
            <person name="Jaroenlak P."/>
            <person name="Prachumwat A."/>
            <person name="Williams T.A."/>
            <person name="Bateman K.S."/>
            <person name="Itsathitphaisarn O."/>
            <person name="Sritunyalucksana K."/>
            <person name="Paszkiewicz K.H."/>
            <person name="Moore K.A."/>
            <person name="Stentiford G.D."/>
            <person name="Williams B.A."/>
        </authorList>
    </citation>
    <scope>NUCLEOTIDE SEQUENCE [LARGE SCALE GENOMIC DNA]</scope>
    <source>
        <strain evidence="2">canceri</strain>
    </source>
</reference>
<comment type="caution">
    <text evidence="1">The sequence shown here is derived from an EMBL/GenBank/DDBJ whole genome shotgun (WGS) entry which is preliminary data.</text>
</comment>
<proteinExistence type="predicted"/>
<dbReference type="AlphaFoldDB" id="A0A1X0QGW0"/>
<dbReference type="InterPro" id="IPR021109">
    <property type="entry name" value="Peptidase_aspartic_dom_sf"/>
</dbReference>
<dbReference type="Proteomes" id="UP000192501">
    <property type="component" value="Unassembled WGS sequence"/>
</dbReference>